<dbReference type="STRING" id="1283841.A0A084QM41"/>
<evidence type="ECO:0000256" key="1">
    <source>
        <dbReference type="ARBA" id="ARBA00000448"/>
    </source>
</evidence>
<dbReference type="InterPro" id="IPR036962">
    <property type="entry name" value="Glyco_hydro_3_N_sf"/>
</dbReference>
<sequence>MVGIIKLYLLASVSLAGTTIAQDNTSDAYFKELERFWSYGRSPPVYPSPKSRGRGDWAEAHAYARNLVSQMTMEEKVNLTYGYDAPVNGCNGRLGSVPRLGFKGLCLNNAGNGVGGTEGTNAYPAALHVGASWNRQLAYDRALHMGREFKRKGANVALGPAPGPLGRVPKGGRNWEAPSNDPYLSGMITYETTVGLQKSVMACVKHIVGNEQETSRKAPRKFENDPSNIHSHNASVSSNIDDKTMHELYLWPFYDSIRAGAGSVMCAYQRVNNSYSCQNSKVLNGFLKEEMAFEGFVVSDWFEHKSGVGSANAGLDVVMPVAPLWQDGMLVEMVRNGSVSEARLDDMVTRVVAATWRFADFEPGIGIPVNLTLPHEFTDARDPSSRGTIFQGAVEGHVLVKNVDHALPLRKPKFLSIFGYDAVANMRHSAEAAGFNMWKMGLTGTHQHLNGSTFTNEMLDWLFSSSVEQTETGPAIALNGTMTTGGGSGASIGDNVDAPLDAFRRQAYEDGTMLAWNVQDPAPIVNKASEACLVFINAQASESWDRKNLTDAYSDNIVTTVASQCANTMVIIHAAGVRLVEAFYDHPNVTAIVLGHLPGQDSGRALVEVMYGKQSFSGRLPYTVAKQESDYGVTLDPDFPSDETPYYPQSNFTEGVYIDYKHFDQYSITPRFEFGFGLTYTEFKYSNLEVYINRNATLSYLPPNVDHVLPGGIASLWDEVAEVRVTVTNVGDVAAAEVAQLYLGIPNGPKKVLRGFHKQLIDIGSDVVFTFPLTRRDISTWDVNTQHWVAQSGTYEVYVGKSVLDIQLTDSFVVGQNNSSLRI</sequence>
<dbReference type="InterPro" id="IPR002772">
    <property type="entry name" value="Glyco_hydro_3_C"/>
</dbReference>
<dbReference type="Gene3D" id="3.20.20.300">
    <property type="entry name" value="Glycoside hydrolase, family 3, N-terminal domain"/>
    <property type="match status" value="1"/>
</dbReference>
<dbReference type="Gene3D" id="3.40.50.1700">
    <property type="entry name" value="Glycoside hydrolase family 3 C-terminal domain"/>
    <property type="match status" value="1"/>
</dbReference>
<evidence type="ECO:0000256" key="16">
    <source>
        <dbReference type="ARBA" id="ARBA00083231"/>
    </source>
</evidence>
<protein>
    <recommendedName>
        <fullName evidence="14">Beta-glucosidase cel3A</fullName>
        <ecNumber evidence="5">3.2.1.21</ecNumber>
    </recommendedName>
    <alternativeName>
        <fullName evidence="15">Beta-D-glucoside glucohydrolase cel3A</fullName>
    </alternativeName>
    <alternativeName>
        <fullName evidence="17">Cellobiase cel3A</fullName>
    </alternativeName>
    <alternativeName>
        <fullName evidence="16">Gentiobiase cel3A</fullName>
    </alternativeName>
</protein>
<dbReference type="InterPro" id="IPR026891">
    <property type="entry name" value="Fn3-like"/>
</dbReference>
<evidence type="ECO:0000256" key="3">
    <source>
        <dbReference type="ARBA" id="ARBA00004987"/>
    </source>
</evidence>
<comment type="catalytic activity">
    <reaction evidence="1">
        <text>Hydrolysis of terminal, non-reducing beta-D-glucosyl residues with release of beta-D-glucose.</text>
        <dbReference type="EC" id="3.2.1.21"/>
    </reaction>
</comment>
<evidence type="ECO:0000256" key="19">
    <source>
        <dbReference type="SAM" id="SignalP"/>
    </source>
</evidence>
<evidence type="ECO:0000313" key="21">
    <source>
        <dbReference type="EMBL" id="KFA65026.1"/>
    </source>
</evidence>
<feature type="region of interest" description="Disordered" evidence="18">
    <location>
        <begin position="212"/>
        <end position="236"/>
    </location>
</feature>
<evidence type="ECO:0000256" key="4">
    <source>
        <dbReference type="ARBA" id="ARBA00005336"/>
    </source>
</evidence>
<reference evidence="21 22" key="1">
    <citation type="journal article" date="2014" name="BMC Genomics">
        <title>Comparative genome sequencing reveals chemotype-specific gene clusters in the toxigenic black mold Stachybotrys.</title>
        <authorList>
            <person name="Semeiks J."/>
            <person name="Borek D."/>
            <person name="Otwinowski Z."/>
            <person name="Grishin N.V."/>
        </authorList>
    </citation>
    <scope>NUCLEOTIDE SEQUENCE [LARGE SCALE GENOMIC DNA]</scope>
    <source>
        <strain evidence="21 22">IBT 40285</strain>
    </source>
</reference>
<evidence type="ECO:0000256" key="11">
    <source>
        <dbReference type="ARBA" id="ARBA00023277"/>
    </source>
</evidence>
<dbReference type="FunFam" id="3.20.20.300:FF:000002">
    <property type="entry name" value="Probable beta-glucosidase"/>
    <property type="match status" value="1"/>
</dbReference>
<dbReference type="PRINTS" id="PR00133">
    <property type="entry name" value="GLHYDRLASE3"/>
</dbReference>
<dbReference type="Pfam" id="PF14310">
    <property type="entry name" value="Fn3-like"/>
    <property type="match status" value="1"/>
</dbReference>
<keyword evidence="13" id="KW-0624">Polysaccharide degradation</keyword>
<dbReference type="OrthoDB" id="416222at2759"/>
<keyword evidence="9" id="KW-0136">Cellulose degradation</keyword>
<keyword evidence="10" id="KW-0325">Glycoprotein</keyword>
<comment type="subcellular location">
    <subcellularLocation>
        <location evidence="2">Secreted</location>
    </subcellularLocation>
</comment>
<evidence type="ECO:0000256" key="18">
    <source>
        <dbReference type="SAM" id="MobiDB-lite"/>
    </source>
</evidence>
<keyword evidence="7 19" id="KW-0732">Signal</keyword>
<comment type="similarity">
    <text evidence="4">Belongs to the glycosyl hydrolase 3 family.</text>
</comment>
<evidence type="ECO:0000256" key="17">
    <source>
        <dbReference type="ARBA" id="ARBA00083611"/>
    </source>
</evidence>
<evidence type="ECO:0000256" key="14">
    <source>
        <dbReference type="ARBA" id="ARBA00070030"/>
    </source>
</evidence>
<keyword evidence="22" id="KW-1185">Reference proteome</keyword>
<dbReference type="EC" id="3.2.1.21" evidence="5"/>
<dbReference type="GO" id="GO:0030245">
    <property type="term" value="P:cellulose catabolic process"/>
    <property type="evidence" value="ECO:0007669"/>
    <property type="project" value="UniProtKB-KW"/>
</dbReference>
<dbReference type="SUPFAM" id="SSF51445">
    <property type="entry name" value="(Trans)glycosidases"/>
    <property type="match status" value="1"/>
</dbReference>
<dbReference type="Proteomes" id="UP000028524">
    <property type="component" value="Unassembled WGS sequence"/>
</dbReference>
<dbReference type="SMART" id="SM01217">
    <property type="entry name" value="Fn3_like"/>
    <property type="match status" value="1"/>
</dbReference>
<dbReference type="GO" id="GO:0008422">
    <property type="term" value="F:beta-glucosidase activity"/>
    <property type="evidence" value="ECO:0007669"/>
    <property type="project" value="UniProtKB-EC"/>
</dbReference>
<dbReference type="Pfam" id="PF01915">
    <property type="entry name" value="Glyco_hydro_3_C"/>
    <property type="match status" value="1"/>
</dbReference>
<feature type="region of interest" description="Disordered" evidence="18">
    <location>
        <begin position="155"/>
        <end position="174"/>
    </location>
</feature>
<dbReference type="SUPFAM" id="SSF52279">
    <property type="entry name" value="Beta-D-glucan exohydrolase, C-terminal domain"/>
    <property type="match status" value="1"/>
</dbReference>
<feature type="signal peptide" evidence="19">
    <location>
        <begin position="1"/>
        <end position="21"/>
    </location>
</feature>
<dbReference type="InterPro" id="IPR036881">
    <property type="entry name" value="Glyco_hydro_3_C_sf"/>
</dbReference>
<evidence type="ECO:0000256" key="9">
    <source>
        <dbReference type="ARBA" id="ARBA00023001"/>
    </source>
</evidence>
<evidence type="ECO:0000256" key="15">
    <source>
        <dbReference type="ARBA" id="ARBA00078013"/>
    </source>
</evidence>
<dbReference type="AlphaFoldDB" id="A0A084QM41"/>
<gene>
    <name evidence="21" type="ORF">S40285_05655</name>
</gene>
<dbReference type="Pfam" id="PF00933">
    <property type="entry name" value="Glyco_hydro_3"/>
    <property type="match status" value="1"/>
</dbReference>
<dbReference type="InterPro" id="IPR001764">
    <property type="entry name" value="Glyco_hydro_3_N"/>
</dbReference>
<evidence type="ECO:0000256" key="8">
    <source>
        <dbReference type="ARBA" id="ARBA00022801"/>
    </source>
</evidence>
<proteinExistence type="inferred from homology"/>
<dbReference type="InterPro" id="IPR017853">
    <property type="entry name" value="GH"/>
</dbReference>
<accession>A0A084QM41</accession>
<keyword evidence="12" id="KW-0326">Glycosidase</keyword>
<organism evidence="21 22">
    <name type="scientific">Stachybotrys chlorohalonatus (strain IBT 40285)</name>
    <dbReference type="NCBI Taxonomy" id="1283841"/>
    <lineage>
        <taxon>Eukaryota</taxon>
        <taxon>Fungi</taxon>
        <taxon>Dikarya</taxon>
        <taxon>Ascomycota</taxon>
        <taxon>Pezizomycotina</taxon>
        <taxon>Sordariomycetes</taxon>
        <taxon>Hypocreomycetidae</taxon>
        <taxon>Hypocreales</taxon>
        <taxon>Stachybotryaceae</taxon>
        <taxon>Stachybotrys</taxon>
    </lineage>
</organism>
<evidence type="ECO:0000256" key="10">
    <source>
        <dbReference type="ARBA" id="ARBA00023180"/>
    </source>
</evidence>
<evidence type="ECO:0000256" key="7">
    <source>
        <dbReference type="ARBA" id="ARBA00022729"/>
    </source>
</evidence>
<dbReference type="PANTHER" id="PTHR42715:SF5">
    <property type="entry name" value="BETA-GLUCOSIDASE M-RELATED"/>
    <property type="match status" value="1"/>
</dbReference>
<dbReference type="GO" id="GO:0005576">
    <property type="term" value="C:extracellular region"/>
    <property type="evidence" value="ECO:0007669"/>
    <property type="project" value="UniProtKB-SubCell"/>
</dbReference>
<evidence type="ECO:0000313" key="22">
    <source>
        <dbReference type="Proteomes" id="UP000028524"/>
    </source>
</evidence>
<keyword evidence="6" id="KW-0964">Secreted</keyword>
<dbReference type="InterPro" id="IPR050288">
    <property type="entry name" value="Cellulose_deg_GH3"/>
</dbReference>
<comment type="pathway">
    <text evidence="3">Glycan metabolism; cellulose degradation.</text>
</comment>
<dbReference type="EMBL" id="KL660623">
    <property type="protein sequence ID" value="KFA65026.1"/>
    <property type="molecule type" value="Genomic_DNA"/>
</dbReference>
<evidence type="ECO:0000259" key="20">
    <source>
        <dbReference type="SMART" id="SM01217"/>
    </source>
</evidence>
<evidence type="ECO:0000256" key="5">
    <source>
        <dbReference type="ARBA" id="ARBA00012744"/>
    </source>
</evidence>
<evidence type="ECO:0000256" key="2">
    <source>
        <dbReference type="ARBA" id="ARBA00004613"/>
    </source>
</evidence>
<dbReference type="Gene3D" id="2.60.40.10">
    <property type="entry name" value="Immunoglobulins"/>
    <property type="match status" value="1"/>
</dbReference>
<evidence type="ECO:0000256" key="13">
    <source>
        <dbReference type="ARBA" id="ARBA00023326"/>
    </source>
</evidence>
<feature type="domain" description="Fibronectin type III-like" evidence="20">
    <location>
        <begin position="737"/>
        <end position="803"/>
    </location>
</feature>
<keyword evidence="11" id="KW-0119">Carbohydrate metabolism</keyword>
<dbReference type="HOGENOM" id="CLU_004542_2_1_1"/>
<feature type="compositionally biased region" description="Polar residues" evidence="18">
    <location>
        <begin position="225"/>
        <end position="236"/>
    </location>
</feature>
<feature type="compositionally biased region" description="Basic and acidic residues" evidence="18">
    <location>
        <begin position="213"/>
        <end position="224"/>
    </location>
</feature>
<feature type="chain" id="PRO_5001779584" description="Beta-glucosidase cel3A" evidence="19">
    <location>
        <begin position="22"/>
        <end position="823"/>
    </location>
</feature>
<evidence type="ECO:0000256" key="6">
    <source>
        <dbReference type="ARBA" id="ARBA00022525"/>
    </source>
</evidence>
<keyword evidence="8" id="KW-0378">Hydrolase</keyword>
<dbReference type="PANTHER" id="PTHR42715">
    <property type="entry name" value="BETA-GLUCOSIDASE"/>
    <property type="match status" value="1"/>
</dbReference>
<dbReference type="OMA" id="VMYGKQS"/>
<name>A0A084QM41_STAC4</name>
<dbReference type="InParanoid" id="A0A084QM41"/>
<dbReference type="InterPro" id="IPR013783">
    <property type="entry name" value="Ig-like_fold"/>
</dbReference>
<evidence type="ECO:0000256" key="12">
    <source>
        <dbReference type="ARBA" id="ARBA00023295"/>
    </source>
</evidence>